<protein>
    <submittedName>
        <fullName evidence="2">Uncharacterized protein</fullName>
    </submittedName>
</protein>
<evidence type="ECO:0000313" key="3">
    <source>
        <dbReference type="Proteomes" id="UP000660262"/>
    </source>
</evidence>
<accession>A0A830HP49</accession>
<dbReference type="AlphaFoldDB" id="A0A830HP49"/>
<proteinExistence type="predicted"/>
<dbReference type="InterPro" id="IPR021919">
    <property type="entry name" value="CCB1"/>
</dbReference>
<organism evidence="2 3">
    <name type="scientific">Pycnococcus provasolii</name>
    <dbReference type="NCBI Taxonomy" id="41880"/>
    <lineage>
        <taxon>Eukaryota</taxon>
        <taxon>Viridiplantae</taxon>
        <taxon>Chlorophyta</taxon>
        <taxon>Pseudoscourfieldiophyceae</taxon>
        <taxon>Pseudoscourfieldiales</taxon>
        <taxon>Pycnococcaceae</taxon>
        <taxon>Pycnococcus</taxon>
    </lineage>
</organism>
<evidence type="ECO:0000313" key="2">
    <source>
        <dbReference type="EMBL" id="GHP07570.1"/>
    </source>
</evidence>
<keyword evidence="3" id="KW-1185">Reference proteome</keyword>
<gene>
    <name evidence="2" type="ORF">PPROV_000631200</name>
</gene>
<reference evidence="2" key="1">
    <citation type="submission" date="2020-10" db="EMBL/GenBank/DDBJ databases">
        <title>Unveiling of a novel bifunctional photoreceptor, Dualchrome1, isolated from a cosmopolitan green alga.</title>
        <authorList>
            <person name="Suzuki S."/>
            <person name="Kawachi M."/>
        </authorList>
    </citation>
    <scope>NUCLEOTIDE SEQUENCE</scope>
    <source>
        <strain evidence="2">NIES 2893</strain>
    </source>
</reference>
<feature type="chain" id="PRO_5032983041" evidence="1">
    <location>
        <begin position="25"/>
        <end position="270"/>
    </location>
</feature>
<comment type="caution">
    <text evidence="2">The sequence shown here is derived from an EMBL/GenBank/DDBJ whole genome shotgun (WGS) entry which is preliminary data.</text>
</comment>
<dbReference type="Proteomes" id="UP000660262">
    <property type="component" value="Unassembled WGS sequence"/>
</dbReference>
<dbReference type="PANTHER" id="PTHR35302">
    <property type="match status" value="1"/>
</dbReference>
<dbReference type="OrthoDB" id="447756at2759"/>
<feature type="signal peptide" evidence="1">
    <location>
        <begin position="1"/>
        <end position="24"/>
    </location>
</feature>
<dbReference type="EMBL" id="BNJQ01000017">
    <property type="protein sequence ID" value="GHP07570.1"/>
    <property type="molecule type" value="Genomic_DNA"/>
</dbReference>
<name>A0A830HP49_9CHLO</name>
<dbReference type="Pfam" id="PF12046">
    <property type="entry name" value="CCB1"/>
    <property type="match status" value="1"/>
</dbReference>
<keyword evidence="1" id="KW-0732">Signal</keyword>
<dbReference type="PANTHER" id="PTHR35302:SF1">
    <property type="entry name" value="PROTEIN COFACTOR ASSEMBLY OF COMPLEX C SUBUNIT B CCB1, CHLOROPLASTIC"/>
    <property type="match status" value="1"/>
</dbReference>
<evidence type="ECO:0000256" key="1">
    <source>
        <dbReference type="SAM" id="SignalP"/>
    </source>
</evidence>
<sequence>MASFPAAIAISSLMMGVTPTPALADPVEATVARILAETANEATYATQTVVTQDVDAPPQAPALTADIAEESSGYSIKSYYTVLGLFVISVPGLWSLVKRAPTPKPIRKTFVAPGPAVANAPPTSAIARDIALHYKNLNFKIKDASDVITFEGAFAPSVGQAAYVTSCAALGLASTALVLTIQFPALGNAWYLMCLFSPFAGQYYWENAERVETVRVKLVTSDDDATTDIVLEASKDEIERFGEELPYNMKGMKRVRGVFDNQAKKEKAEA</sequence>